<dbReference type="FunFam" id="3.30.930.10:FF:000046">
    <property type="entry name" value="Alanine--tRNA ligase"/>
    <property type="match status" value="1"/>
</dbReference>
<dbReference type="SMART" id="SM00863">
    <property type="entry name" value="tRNA_SAD"/>
    <property type="match status" value="1"/>
</dbReference>
<dbReference type="PROSITE" id="PS50860">
    <property type="entry name" value="AA_TRNA_LIGASE_II_ALA"/>
    <property type="match status" value="1"/>
</dbReference>
<dbReference type="InterPro" id="IPR018164">
    <property type="entry name" value="Ala-tRNA-synth_IIc_N"/>
</dbReference>
<dbReference type="InterPro" id="IPR018163">
    <property type="entry name" value="Thr/Ala-tRNA-synth_IIc_edit"/>
</dbReference>
<keyword evidence="19" id="KW-1185">Reference proteome</keyword>
<evidence type="ECO:0000256" key="15">
    <source>
        <dbReference type="ARBA" id="ARBA00048300"/>
    </source>
</evidence>
<dbReference type="AlphaFoldDB" id="E8ZKC6"/>
<keyword evidence="7" id="KW-0479">Metal-binding</keyword>
<keyword evidence="6 18" id="KW-0436">Ligase</keyword>
<dbReference type="GO" id="GO:0046872">
    <property type="term" value="F:metal ion binding"/>
    <property type="evidence" value="ECO:0007669"/>
    <property type="project" value="UniProtKB-KW"/>
</dbReference>
<dbReference type="InterPro" id="IPR009000">
    <property type="entry name" value="Transl_B-barrel_sf"/>
</dbReference>
<keyword evidence="13" id="KW-0030">Aminoacyl-tRNA synthetase</keyword>
<dbReference type="PANTHER" id="PTHR11777:SF9">
    <property type="entry name" value="ALANINE--TRNA LIGASE, CYTOPLASMIC"/>
    <property type="match status" value="1"/>
</dbReference>
<dbReference type="KEGG" id="mha:HF1_00840"/>
<sequence>MASSISASELRKKWIDFFVSKGHLDVSNRSLIPPSTDKSLLFINSGVAAIKSYFSGDTPPPSRRLVSCQKVIRTGDIESIGESVRHHTYFEMLGNFSLGDYFKTEAIEWAWEFLIKHLGMDPDRLYVTIYKEDREAMAEWKKWIPEDRIILGDKDTNFWDMGVGPCGPCTEIYFDRGSSYDPDDIGLDLLRNNVENNRYLEIWNIVFSEFLNIDGQIVPAPQKNIDTGAGLERILSVLEGKDSNFESSLFSPIVNFIDSHFSKKDKKVFWSAADYFRASCILLDSGINFGGKGREYVLRKIFRKTIWLFKSLEDKELDFTFFSGVVNVVGESLDGFYPNILQNKESLSRILHEEYLLSVKAYEKSHALLMQLIKKYDAEIPAKEIFDLVTSHGLELWLIQISLAGLNRTFDEKQYEALMEEHKNISFNRNISSAFIKKHPKLLALELKSSIDYSSPEKKAKVIAIFNEDFELLQKLEGIGYLLLDETVVFPMSGGQDSDEGYINGKSIKESLKAPNGQVLHKVEGSFSLGEEVMVSHDKNKRGGLEKHHTAEHLLFELLKREIDKSAERVSGQKYSDYFNLEVNFSSNIEKKNFNLVHLNKELCSLIEEDLPVKYELLTLEKAKSLNIPIHFEEVYRKSEDSLRLVDIGGYSRELCIGTHVQSTKEIEDALIVGFKKKQSSIYKFKVIVGSKRVSDFLSDKSSREAFLSLNEEDEILKNKEIKKQKISAGKLELRQRIKAVLNSSPLVILREVDLNPQIIMAVFKEIRNELKGCTLFLFNEFQGELKYYVISDSINVLKLLEILKSKYSWKGGGNAGFGTGVAFDVKEGFEEELLLIHGGL</sequence>
<evidence type="ECO:0000256" key="2">
    <source>
        <dbReference type="ARBA" id="ARBA00013168"/>
    </source>
</evidence>
<protein>
    <recommendedName>
        <fullName evidence="3 16">Alanine--tRNA ligase</fullName>
        <ecNumber evidence="2 16">6.1.1.7</ecNumber>
    </recommendedName>
</protein>
<dbReference type="Gene3D" id="2.40.30.130">
    <property type="match status" value="1"/>
</dbReference>
<evidence type="ECO:0000256" key="14">
    <source>
        <dbReference type="ARBA" id="ARBA00024779"/>
    </source>
</evidence>
<dbReference type="SUPFAM" id="SSF50447">
    <property type="entry name" value="Translation proteins"/>
    <property type="match status" value="1"/>
</dbReference>
<evidence type="ECO:0000256" key="7">
    <source>
        <dbReference type="ARBA" id="ARBA00022723"/>
    </source>
</evidence>
<evidence type="ECO:0000313" key="19">
    <source>
        <dbReference type="Proteomes" id="UP000008637"/>
    </source>
</evidence>
<dbReference type="Gene3D" id="3.30.980.10">
    <property type="entry name" value="Threonyl-trna Synthetase, Chain A, domain 2"/>
    <property type="match status" value="1"/>
</dbReference>
<accession>E8ZKC6</accession>
<dbReference type="PANTHER" id="PTHR11777">
    <property type="entry name" value="ALANYL-TRNA SYNTHETASE"/>
    <property type="match status" value="1"/>
</dbReference>
<dbReference type="GO" id="GO:0005524">
    <property type="term" value="F:ATP binding"/>
    <property type="evidence" value="ECO:0007669"/>
    <property type="project" value="UniProtKB-KW"/>
</dbReference>
<dbReference type="InterPro" id="IPR018165">
    <property type="entry name" value="Ala-tRNA-synth_IIc_core"/>
</dbReference>
<evidence type="ECO:0000256" key="4">
    <source>
        <dbReference type="ARBA" id="ARBA00022490"/>
    </source>
</evidence>
<dbReference type="SUPFAM" id="SSF101353">
    <property type="entry name" value="Putative anticodon-binding domain of alanyl-tRNA synthetase (AlaRS)"/>
    <property type="match status" value="1"/>
</dbReference>
<keyword evidence="11" id="KW-0694">RNA-binding</keyword>
<dbReference type="Gene3D" id="3.30.930.10">
    <property type="entry name" value="Bira Bifunctional Protein, Domain 2"/>
    <property type="match status" value="1"/>
</dbReference>
<dbReference type="SUPFAM" id="SSF55186">
    <property type="entry name" value="ThrRS/AlaRS common domain"/>
    <property type="match status" value="1"/>
</dbReference>
<evidence type="ECO:0000256" key="1">
    <source>
        <dbReference type="ARBA" id="ARBA00008226"/>
    </source>
</evidence>
<dbReference type="EC" id="6.1.1.7" evidence="2 16"/>
<evidence type="ECO:0000256" key="9">
    <source>
        <dbReference type="ARBA" id="ARBA00022833"/>
    </source>
</evidence>
<dbReference type="PRINTS" id="PR00980">
    <property type="entry name" value="TRNASYNTHALA"/>
</dbReference>
<dbReference type="GO" id="GO:0004813">
    <property type="term" value="F:alanine-tRNA ligase activity"/>
    <property type="evidence" value="ECO:0007669"/>
    <property type="project" value="UniProtKB-UniRule"/>
</dbReference>
<keyword evidence="5" id="KW-0820">tRNA-binding</keyword>
<dbReference type="Proteomes" id="UP000008637">
    <property type="component" value="Chromosome"/>
</dbReference>
<reference evidence="18 19" key="1">
    <citation type="journal article" date="2011" name="J. Bacteriol.">
        <title>Complete genome sequence of Mycoplasma haemofelis, a hemotropic mycoplasma.</title>
        <authorList>
            <person name="Barker E.N."/>
            <person name="Helps C.R."/>
            <person name="Peters I.R."/>
            <person name="Darby A.C."/>
            <person name="Radford A.D."/>
            <person name="Tasker S."/>
        </authorList>
    </citation>
    <scope>NUCLEOTIDE SEQUENCE [LARGE SCALE GENOMIC DNA]</scope>
    <source>
        <strain evidence="18 19">Langford 1</strain>
    </source>
</reference>
<evidence type="ECO:0000259" key="17">
    <source>
        <dbReference type="PROSITE" id="PS50860"/>
    </source>
</evidence>
<gene>
    <name evidence="18" type="primary">alaS</name>
    <name evidence="18" type="ordered locus">HF1_00840</name>
</gene>
<dbReference type="InterPro" id="IPR045864">
    <property type="entry name" value="aa-tRNA-synth_II/BPL/LPL"/>
</dbReference>
<dbReference type="GO" id="GO:0006419">
    <property type="term" value="P:alanyl-tRNA aminoacylation"/>
    <property type="evidence" value="ECO:0007669"/>
    <property type="project" value="UniProtKB-UniRule"/>
</dbReference>
<comment type="catalytic activity">
    <reaction evidence="15">
        <text>tRNA(Ala) + L-alanine + ATP = L-alanyl-tRNA(Ala) + AMP + diphosphate</text>
        <dbReference type="Rhea" id="RHEA:12540"/>
        <dbReference type="Rhea" id="RHEA-COMP:9657"/>
        <dbReference type="Rhea" id="RHEA-COMP:9923"/>
        <dbReference type="ChEBI" id="CHEBI:30616"/>
        <dbReference type="ChEBI" id="CHEBI:33019"/>
        <dbReference type="ChEBI" id="CHEBI:57972"/>
        <dbReference type="ChEBI" id="CHEBI:78442"/>
        <dbReference type="ChEBI" id="CHEBI:78497"/>
        <dbReference type="ChEBI" id="CHEBI:456215"/>
        <dbReference type="EC" id="6.1.1.7"/>
    </reaction>
</comment>
<keyword evidence="4" id="KW-0963">Cytoplasm</keyword>
<evidence type="ECO:0000256" key="5">
    <source>
        <dbReference type="ARBA" id="ARBA00022555"/>
    </source>
</evidence>
<dbReference type="OrthoDB" id="9803884at2"/>
<proteinExistence type="inferred from homology"/>
<evidence type="ECO:0000256" key="12">
    <source>
        <dbReference type="ARBA" id="ARBA00022917"/>
    </source>
</evidence>
<dbReference type="InterPro" id="IPR050058">
    <property type="entry name" value="Ala-tRNA_ligase"/>
</dbReference>
<keyword evidence="9" id="KW-0862">Zinc</keyword>
<comment type="similarity">
    <text evidence="1">Belongs to the class-II aminoacyl-tRNA synthetase family.</text>
</comment>
<evidence type="ECO:0000256" key="8">
    <source>
        <dbReference type="ARBA" id="ARBA00022741"/>
    </source>
</evidence>
<dbReference type="GO" id="GO:0000049">
    <property type="term" value="F:tRNA binding"/>
    <property type="evidence" value="ECO:0007669"/>
    <property type="project" value="UniProtKB-KW"/>
</dbReference>
<dbReference type="NCBIfam" id="TIGR00344">
    <property type="entry name" value="alaS"/>
    <property type="match status" value="1"/>
</dbReference>
<dbReference type="Pfam" id="PF01411">
    <property type="entry name" value="tRNA-synt_2c"/>
    <property type="match status" value="1"/>
</dbReference>
<dbReference type="EMBL" id="FR773153">
    <property type="protein sequence ID" value="CBY92092.1"/>
    <property type="molecule type" value="Genomic_DNA"/>
</dbReference>
<feature type="domain" description="Alanyl-transfer RNA synthetases family profile" evidence="17">
    <location>
        <begin position="5"/>
        <end position="699"/>
    </location>
</feature>
<dbReference type="GO" id="GO:0005829">
    <property type="term" value="C:cytosol"/>
    <property type="evidence" value="ECO:0007669"/>
    <property type="project" value="TreeGrafter"/>
</dbReference>
<evidence type="ECO:0000256" key="3">
    <source>
        <dbReference type="ARBA" id="ARBA00017959"/>
    </source>
</evidence>
<keyword evidence="8" id="KW-0547">Nucleotide-binding</keyword>
<dbReference type="SUPFAM" id="SSF55681">
    <property type="entry name" value="Class II aaRS and biotin synthetases"/>
    <property type="match status" value="1"/>
</dbReference>
<dbReference type="InterPro" id="IPR018162">
    <property type="entry name" value="Ala-tRNA-ligase_IIc_anticod-bd"/>
</dbReference>
<evidence type="ECO:0000256" key="6">
    <source>
        <dbReference type="ARBA" id="ARBA00022598"/>
    </source>
</evidence>
<organism evidence="18 19">
    <name type="scientific">Mycoplasma haemofelis (strain Langford 1)</name>
    <name type="common">Haemobartonella felis</name>
    <dbReference type="NCBI Taxonomy" id="941640"/>
    <lineage>
        <taxon>Bacteria</taxon>
        <taxon>Bacillati</taxon>
        <taxon>Mycoplasmatota</taxon>
        <taxon>Mollicutes</taxon>
        <taxon>Mycoplasmataceae</taxon>
        <taxon>Mycoplasma</taxon>
    </lineage>
</organism>
<comment type="function">
    <text evidence="14">Catalyzes the attachment of alanine to tRNA(Ala) in a two-step reaction: alanine is first activated by ATP to form Ala-AMP and then transferred to the acceptor end of tRNA(Ala). Also edits incorrectly charged Ser-tRNA(Ala) and Gly-tRNA(Ala) via its editing domain.</text>
</comment>
<keyword evidence="12" id="KW-0648">Protein biosynthesis</keyword>
<dbReference type="InterPro" id="IPR012947">
    <property type="entry name" value="tRNA_SAD"/>
</dbReference>
<dbReference type="Pfam" id="PF07973">
    <property type="entry name" value="tRNA_SAD"/>
    <property type="match status" value="1"/>
</dbReference>
<evidence type="ECO:0000256" key="13">
    <source>
        <dbReference type="ARBA" id="ARBA00023146"/>
    </source>
</evidence>
<keyword evidence="10" id="KW-0067">ATP-binding</keyword>
<dbReference type="HOGENOM" id="CLU_004485_1_1_14"/>
<evidence type="ECO:0000256" key="10">
    <source>
        <dbReference type="ARBA" id="ARBA00022840"/>
    </source>
</evidence>
<dbReference type="InterPro" id="IPR002318">
    <property type="entry name" value="Ala-tRNA-lgiase_IIc"/>
</dbReference>
<evidence type="ECO:0000256" key="11">
    <source>
        <dbReference type="ARBA" id="ARBA00022884"/>
    </source>
</evidence>
<evidence type="ECO:0000313" key="18">
    <source>
        <dbReference type="EMBL" id="CBY92092.1"/>
    </source>
</evidence>
<dbReference type="CDD" id="cd00673">
    <property type="entry name" value="AlaRS_core"/>
    <property type="match status" value="1"/>
</dbReference>
<name>E8ZKC6_MYCHL</name>
<dbReference type="GO" id="GO:0002161">
    <property type="term" value="F:aminoacyl-tRNA deacylase activity"/>
    <property type="evidence" value="ECO:0007669"/>
    <property type="project" value="TreeGrafter"/>
</dbReference>
<evidence type="ECO:0000256" key="16">
    <source>
        <dbReference type="NCBIfam" id="TIGR00344"/>
    </source>
</evidence>